<evidence type="ECO:0000256" key="6">
    <source>
        <dbReference type="ARBA" id="ARBA00023054"/>
    </source>
</evidence>
<feature type="transmembrane region" description="Helical" evidence="10">
    <location>
        <begin position="209"/>
        <end position="229"/>
    </location>
</feature>
<feature type="domain" description="T-SNARE coiled-coil homology" evidence="11">
    <location>
        <begin position="138"/>
        <end position="200"/>
    </location>
</feature>
<comment type="subcellular location">
    <subcellularLocation>
        <location evidence="8">Prevacuolar compartment membrane</location>
        <topology evidence="8">Single-pass type IV membrane protein</topology>
    </subcellularLocation>
</comment>
<dbReference type="GO" id="GO:0031201">
    <property type="term" value="C:SNARE complex"/>
    <property type="evidence" value="ECO:0007669"/>
    <property type="project" value="TreeGrafter"/>
</dbReference>
<evidence type="ECO:0000256" key="2">
    <source>
        <dbReference type="ARBA" id="ARBA00022448"/>
    </source>
</evidence>
<dbReference type="Gene3D" id="1.20.5.110">
    <property type="match status" value="1"/>
</dbReference>
<dbReference type="GO" id="GO:0016236">
    <property type="term" value="P:macroautophagy"/>
    <property type="evidence" value="ECO:0007669"/>
    <property type="project" value="TreeGrafter"/>
</dbReference>
<accession>A0A316VIJ5</accession>
<feature type="transmembrane region" description="Helical" evidence="10">
    <location>
        <begin position="241"/>
        <end position="260"/>
    </location>
</feature>
<dbReference type="GO" id="GO:0005789">
    <property type="term" value="C:endoplasmic reticulum membrane"/>
    <property type="evidence" value="ECO:0007669"/>
    <property type="project" value="TreeGrafter"/>
</dbReference>
<dbReference type="InterPro" id="IPR038407">
    <property type="entry name" value="v-SNARE_N_sf"/>
</dbReference>
<evidence type="ECO:0000259" key="11">
    <source>
        <dbReference type="PROSITE" id="PS50192"/>
    </source>
</evidence>
<dbReference type="AlphaFoldDB" id="A0A316VIJ5"/>
<dbReference type="GO" id="GO:0005484">
    <property type="term" value="F:SNAP receptor activity"/>
    <property type="evidence" value="ECO:0007669"/>
    <property type="project" value="TreeGrafter"/>
</dbReference>
<dbReference type="InterPro" id="IPR010989">
    <property type="entry name" value="SNARE"/>
</dbReference>
<dbReference type="InterPro" id="IPR007705">
    <property type="entry name" value="Vesicle_trsprt_v-SNARE_N"/>
</dbReference>
<evidence type="ECO:0000256" key="3">
    <source>
        <dbReference type="ARBA" id="ARBA00022692"/>
    </source>
</evidence>
<dbReference type="GO" id="GO:0005794">
    <property type="term" value="C:Golgi apparatus"/>
    <property type="evidence" value="ECO:0007669"/>
    <property type="project" value="TreeGrafter"/>
</dbReference>
<protein>
    <submittedName>
        <fullName evidence="12">V-snare-domain-containing protein</fullName>
    </submittedName>
</protein>
<comment type="similarity">
    <text evidence="1">Belongs to the VTI1 family.</text>
</comment>
<dbReference type="InterPro" id="IPR000727">
    <property type="entry name" value="T_SNARE_dom"/>
</dbReference>
<feature type="region of interest" description="Disordered" evidence="9">
    <location>
        <begin position="84"/>
        <end position="142"/>
    </location>
</feature>
<dbReference type="GO" id="GO:0042147">
    <property type="term" value="P:retrograde transport, endosome to Golgi"/>
    <property type="evidence" value="ECO:0007669"/>
    <property type="project" value="TreeGrafter"/>
</dbReference>
<keyword evidence="6" id="KW-0175">Coiled coil</keyword>
<keyword evidence="13" id="KW-1185">Reference proteome</keyword>
<dbReference type="STRING" id="1280837.A0A316VIJ5"/>
<evidence type="ECO:0000313" key="12">
    <source>
        <dbReference type="EMBL" id="PWN36868.1"/>
    </source>
</evidence>
<dbReference type="PANTHER" id="PTHR21230">
    <property type="entry name" value="VESICLE TRANSPORT V-SNARE PROTEIN VTI1-RELATED"/>
    <property type="match status" value="1"/>
</dbReference>
<dbReference type="Pfam" id="PF05008">
    <property type="entry name" value="V-SNARE"/>
    <property type="match status" value="1"/>
</dbReference>
<dbReference type="GO" id="GO:0000149">
    <property type="term" value="F:SNARE binding"/>
    <property type="evidence" value="ECO:0007669"/>
    <property type="project" value="TreeGrafter"/>
</dbReference>
<dbReference type="SMART" id="SM00397">
    <property type="entry name" value="t_SNARE"/>
    <property type="match status" value="1"/>
</dbReference>
<dbReference type="FunFam" id="1.20.5.110:FF:000002">
    <property type="entry name" value="Vesicle transport through interaction with t-SNAREsB"/>
    <property type="match status" value="1"/>
</dbReference>
<reference evidence="12 13" key="1">
    <citation type="journal article" date="2018" name="Mol. Biol. Evol.">
        <title>Broad Genomic Sampling Reveals a Smut Pathogenic Ancestry of the Fungal Clade Ustilaginomycotina.</title>
        <authorList>
            <person name="Kijpornyongpan T."/>
            <person name="Mondo S.J."/>
            <person name="Barry K."/>
            <person name="Sandor L."/>
            <person name="Lee J."/>
            <person name="Lipzen A."/>
            <person name="Pangilinan J."/>
            <person name="LaButti K."/>
            <person name="Hainaut M."/>
            <person name="Henrissat B."/>
            <person name="Grigoriev I.V."/>
            <person name="Spatafora J.W."/>
            <person name="Aime M.C."/>
        </authorList>
    </citation>
    <scope>NUCLEOTIDE SEQUENCE [LARGE SCALE GENOMIC DNA]</scope>
    <source>
        <strain evidence="12 13">MCA 3882</strain>
    </source>
</reference>
<evidence type="ECO:0000256" key="4">
    <source>
        <dbReference type="ARBA" id="ARBA00022927"/>
    </source>
</evidence>
<dbReference type="GO" id="GO:0012507">
    <property type="term" value="C:ER to Golgi transport vesicle membrane"/>
    <property type="evidence" value="ECO:0007669"/>
    <property type="project" value="TreeGrafter"/>
</dbReference>
<gene>
    <name evidence="12" type="ORF">FA14DRAFT_118536</name>
</gene>
<keyword evidence="3 10" id="KW-0812">Transmembrane</keyword>
<dbReference type="InParanoid" id="A0A316VIJ5"/>
<dbReference type="Proteomes" id="UP000245771">
    <property type="component" value="Unassembled WGS sequence"/>
</dbReference>
<dbReference type="SUPFAM" id="SSF47661">
    <property type="entry name" value="t-snare proteins"/>
    <property type="match status" value="1"/>
</dbReference>
<dbReference type="PROSITE" id="PS50192">
    <property type="entry name" value="T_SNARE"/>
    <property type="match status" value="1"/>
</dbReference>
<evidence type="ECO:0000256" key="10">
    <source>
        <dbReference type="SAM" id="Phobius"/>
    </source>
</evidence>
<dbReference type="OrthoDB" id="430637at2759"/>
<keyword evidence="2" id="KW-0813">Transport</keyword>
<keyword evidence="4" id="KW-0653">Protein transport</keyword>
<evidence type="ECO:0000256" key="7">
    <source>
        <dbReference type="ARBA" id="ARBA00023136"/>
    </source>
</evidence>
<dbReference type="SUPFAM" id="SSF58038">
    <property type="entry name" value="SNARE fusion complex"/>
    <property type="match status" value="1"/>
</dbReference>
<evidence type="ECO:0000256" key="9">
    <source>
        <dbReference type="SAM" id="MobiDB-lite"/>
    </source>
</evidence>
<name>A0A316VIJ5_9BASI</name>
<sequence length="261" mass="29473">MAELFDSYASDFGQLTSSITSKLNNEAPSQSGEAKKATLRRVEMELEEADEIISQMEIEINSFPASLKSQYNLKLRGYKSDLDKQKEQLRKQLQQSSRGGGRFDPALNEGGNGFNDDLESGRSSYDPQSQRQKLLQGTATLDDGSRRLEDSHRLALETEDLGADILRDLRGQREQIENSRDTLRQADSNLDRSSRTIGQMIRRAKQQKLVTYGIIIVLVLLILLILVSWKRQNNKQDCAANFALCFFTVFEILLVGLFCVT</sequence>
<feature type="compositionally biased region" description="Polar residues" evidence="9">
    <location>
        <begin position="121"/>
        <end position="139"/>
    </location>
</feature>
<dbReference type="CDD" id="cd15862">
    <property type="entry name" value="SNARE_Vti1"/>
    <property type="match status" value="1"/>
</dbReference>
<dbReference type="FunFam" id="1.20.58.400:FF:000001">
    <property type="entry name" value="Vesicle transport through interaction with t-SNAREs homolog 1A"/>
    <property type="match status" value="1"/>
</dbReference>
<evidence type="ECO:0000256" key="5">
    <source>
        <dbReference type="ARBA" id="ARBA00022989"/>
    </source>
</evidence>
<dbReference type="GO" id="GO:0005829">
    <property type="term" value="C:cytosol"/>
    <property type="evidence" value="ECO:0007669"/>
    <property type="project" value="GOC"/>
</dbReference>
<dbReference type="FunCoup" id="A0A316VIJ5">
    <property type="interactions" value="423"/>
</dbReference>
<evidence type="ECO:0000256" key="1">
    <source>
        <dbReference type="ARBA" id="ARBA00006108"/>
    </source>
</evidence>
<dbReference type="GO" id="GO:0048280">
    <property type="term" value="P:vesicle fusion with Golgi apparatus"/>
    <property type="evidence" value="ECO:0007669"/>
    <property type="project" value="TreeGrafter"/>
</dbReference>
<proteinExistence type="inferred from homology"/>
<evidence type="ECO:0000256" key="8">
    <source>
        <dbReference type="ARBA" id="ARBA00060376"/>
    </source>
</evidence>
<dbReference type="GO" id="GO:0006886">
    <property type="term" value="P:intracellular protein transport"/>
    <property type="evidence" value="ECO:0007669"/>
    <property type="project" value="InterPro"/>
</dbReference>
<keyword evidence="7 10" id="KW-0472">Membrane</keyword>
<dbReference type="GO" id="GO:0031902">
    <property type="term" value="C:late endosome membrane"/>
    <property type="evidence" value="ECO:0007669"/>
    <property type="project" value="TreeGrafter"/>
</dbReference>
<dbReference type="GO" id="GO:0006896">
    <property type="term" value="P:Golgi to vacuole transport"/>
    <property type="evidence" value="ECO:0007669"/>
    <property type="project" value="TreeGrafter"/>
</dbReference>
<dbReference type="GO" id="GO:0006891">
    <property type="term" value="P:intra-Golgi vesicle-mediated transport"/>
    <property type="evidence" value="ECO:0007669"/>
    <property type="project" value="TreeGrafter"/>
</dbReference>
<dbReference type="RefSeq" id="XP_025357170.1">
    <property type="nucleotide sequence ID" value="XM_025496300.1"/>
</dbReference>
<dbReference type="Pfam" id="PF12352">
    <property type="entry name" value="V-SNARE_C"/>
    <property type="match status" value="1"/>
</dbReference>
<dbReference type="PANTHER" id="PTHR21230:SF26">
    <property type="entry name" value="VESICLE TRANSPORT THROUGH INTERACTION WITH T-SNARES HOMOLOG 1A"/>
    <property type="match status" value="1"/>
</dbReference>
<organism evidence="12 13">
    <name type="scientific">Meira miltonrushii</name>
    <dbReference type="NCBI Taxonomy" id="1280837"/>
    <lineage>
        <taxon>Eukaryota</taxon>
        <taxon>Fungi</taxon>
        <taxon>Dikarya</taxon>
        <taxon>Basidiomycota</taxon>
        <taxon>Ustilaginomycotina</taxon>
        <taxon>Exobasidiomycetes</taxon>
        <taxon>Exobasidiales</taxon>
        <taxon>Brachybasidiaceae</taxon>
        <taxon>Meira</taxon>
    </lineage>
</organism>
<evidence type="ECO:0000313" key="13">
    <source>
        <dbReference type="Proteomes" id="UP000245771"/>
    </source>
</evidence>
<keyword evidence="5 10" id="KW-1133">Transmembrane helix</keyword>
<dbReference type="GeneID" id="37018081"/>
<dbReference type="Gene3D" id="1.20.58.400">
    <property type="entry name" value="t-snare proteins"/>
    <property type="match status" value="1"/>
</dbReference>
<dbReference type="EMBL" id="KZ819602">
    <property type="protein sequence ID" value="PWN36868.1"/>
    <property type="molecule type" value="Genomic_DNA"/>
</dbReference>